<comment type="subcellular location">
    <subcellularLocation>
        <location evidence="4">Cytoplasm</location>
    </subcellularLocation>
    <subcellularLocation>
        <location evidence="4">Nucleus</location>
    </subcellularLocation>
</comment>
<dbReference type="InterPro" id="IPR001353">
    <property type="entry name" value="Proteasome_sua/b"/>
</dbReference>
<dbReference type="Gene3D" id="3.60.20.10">
    <property type="entry name" value="Glutamine Phosphoribosylpyrophosphate, subunit 1, domain 1"/>
    <property type="match status" value="1"/>
</dbReference>
<name>A0A6A5BSB3_NAEFO</name>
<dbReference type="EMBL" id="VFQX01000043">
    <property type="protein sequence ID" value="KAF0975799.1"/>
    <property type="molecule type" value="Genomic_DNA"/>
</dbReference>
<dbReference type="PANTHER" id="PTHR32194">
    <property type="entry name" value="METALLOPROTEASE TLDD"/>
    <property type="match status" value="1"/>
</dbReference>
<dbReference type="Pfam" id="PF00227">
    <property type="entry name" value="Proteasome"/>
    <property type="match status" value="1"/>
</dbReference>
<proteinExistence type="inferred from homology"/>
<evidence type="ECO:0000256" key="4">
    <source>
        <dbReference type="PIRNR" id="PIRNR001213"/>
    </source>
</evidence>
<dbReference type="VEuPathDB" id="AmoebaDB:NF0059180"/>
<dbReference type="OMA" id="QPIMRRY"/>
<dbReference type="PANTHER" id="PTHR32194:SF6">
    <property type="entry name" value="PROTEASOME SUBUNIT BETA"/>
    <property type="match status" value="1"/>
</dbReference>
<evidence type="ECO:0000256" key="1">
    <source>
        <dbReference type="ARBA" id="ARBA00022490"/>
    </source>
</evidence>
<dbReference type="OrthoDB" id="10248542at2759"/>
<sequence length="253" mass="28645">MYLDTHKLFHQDAPKETQNVFPYQHLVVDEGAKKHTQDPIVTGTSILGIRYNGGVMLCSDTLGSYGSLARFRSIERIKKIGSNTIVGASGEYSDFQYITDLLEQLVDRDYCADDKIETSPKAIYQYLVRIMYNRRNRFNPLWNTLIVAGFKDGKSFLGYTDLLGSNFEDDTMASGYGAYLAKPILRNFLDSKNGDVNNISEQEAREVLEKCMKVLYYRDARSLNKIQIATATASGLTISEPYSLQTEWAFKGF</sequence>
<dbReference type="InterPro" id="IPR016295">
    <property type="entry name" value="Proteasome_beta4"/>
</dbReference>
<dbReference type="PROSITE" id="PS00854">
    <property type="entry name" value="PROTEASOME_BETA_1"/>
    <property type="match status" value="1"/>
</dbReference>
<reference evidence="5 6" key="1">
    <citation type="journal article" date="2019" name="Sci. Rep.">
        <title>Nanopore sequencing improves the draft genome of the human pathogenic amoeba Naegleria fowleri.</title>
        <authorList>
            <person name="Liechti N."/>
            <person name="Schurch N."/>
            <person name="Bruggmann R."/>
            <person name="Wittwer M."/>
        </authorList>
    </citation>
    <scope>NUCLEOTIDE SEQUENCE [LARGE SCALE GENOMIC DNA]</scope>
    <source>
        <strain evidence="5 6">ATCC 30894</strain>
    </source>
</reference>
<evidence type="ECO:0000313" key="6">
    <source>
        <dbReference type="Proteomes" id="UP000444721"/>
    </source>
</evidence>
<dbReference type="InterPro" id="IPR016050">
    <property type="entry name" value="Proteasome_bsu_CS"/>
</dbReference>
<comment type="function">
    <text evidence="4">Non-catalytic component of the proteasome.</text>
</comment>
<comment type="similarity">
    <text evidence="4">Belongs to the peptidase T1B family.</text>
</comment>
<dbReference type="GO" id="GO:0019774">
    <property type="term" value="C:proteasome core complex, beta-subunit complex"/>
    <property type="evidence" value="ECO:0007669"/>
    <property type="project" value="UniProtKB-UniRule"/>
</dbReference>
<dbReference type="VEuPathDB" id="AmoebaDB:FDP41_005126"/>
<accession>A0A6A5BSB3</accession>
<keyword evidence="3 4" id="KW-0539">Nucleus</keyword>
<dbReference type="SUPFAM" id="SSF56235">
    <property type="entry name" value="N-terminal nucleophile aminohydrolases (Ntn hydrolases)"/>
    <property type="match status" value="1"/>
</dbReference>
<keyword evidence="1 4" id="KW-0963">Cytoplasm</keyword>
<dbReference type="InterPro" id="IPR029055">
    <property type="entry name" value="Ntn_hydrolases_N"/>
</dbReference>
<comment type="caution">
    <text evidence="5">The sequence shown here is derived from an EMBL/GenBank/DDBJ whole genome shotgun (WGS) entry which is preliminary data.</text>
</comment>
<dbReference type="FunFam" id="3.60.20.10:FF:000014">
    <property type="entry name" value="Proteasome subunit beta type-7"/>
    <property type="match status" value="1"/>
</dbReference>
<evidence type="ECO:0000313" key="5">
    <source>
        <dbReference type="EMBL" id="KAF0975799.1"/>
    </source>
</evidence>
<dbReference type="GO" id="GO:0051603">
    <property type="term" value="P:proteolysis involved in protein catabolic process"/>
    <property type="evidence" value="ECO:0007669"/>
    <property type="project" value="InterPro"/>
</dbReference>
<evidence type="ECO:0000256" key="2">
    <source>
        <dbReference type="ARBA" id="ARBA00022942"/>
    </source>
</evidence>
<keyword evidence="6" id="KW-1185">Reference proteome</keyword>
<dbReference type="GeneID" id="68112344"/>
<dbReference type="CDD" id="cd03760">
    <property type="entry name" value="proteasome_beta_type_4"/>
    <property type="match status" value="1"/>
</dbReference>
<dbReference type="RefSeq" id="XP_044560512.1">
    <property type="nucleotide sequence ID" value="XM_044708617.1"/>
</dbReference>
<dbReference type="InterPro" id="IPR023333">
    <property type="entry name" value="Proteasome_suB-type"/>
</dbReference>
<gene>
    <name evidence="5" type="ORF">FDP41_005126</name>
</gene>
<dbReference type="GO" id="GO:0005634">
    <property type="term" value="C:nucleus"/>
    <property type="evidence" value="ECO:0007669"/>
    <property type="project" value="UniProtKB-SubCell"/>
</dbReference>
<dbReference type="AlphaFoldDB" id="A0A6A5BSB3"/>
<keyword evidence="2 4" id="KW-0647">Proteasome</keyword>
<dbReference type="GO" id="GO:0005737">
    <property type="term" value="C:cytoplasm"/>
    <property type="evidence" value="ECO:0007669"/>
    <property type="project" value="UniProtKB-SubCell"/>
</dbReference>
<dbReference type="PIRSF" id="PIRSF001213">
    <property type="entry name" value="Psome_endopept_beta"/>
    <property type="match status" value="1"/>
</dbReference>
<dbReference type="PROSITE" id="PS51476">
    <property type="entry name" value="PROTEASOME_BETA_2"/>
    <property type="match status" value="1"/>
</dbReference>
<organism evidence="5 6">
    <name type="scientific">Naegleria fowleri</name>
    <name type="common">Brain eating amoeba</name>
    <dbReference type="NCBI Taxonomy" id="5763"/>
    <lineage>
        <taxon>Eukaryota</taxon>
        <taxon>Discoba</taxon>
        <taxon>Heterolobosea</taxon>
        <taxon>Tetramitia</taxon>
        <taxon>Eutetramitia</taxon>
        <taxon>Vahlkampfiidae</taxon>
        <taxon>Naegleria</taxon>
    </lineage>
</organism>
<evidence type="ECO:0000256" key="3">
    <source>
        <dbReference type="ARBA" id="ARBA00023242"/>
    </source>
</evidence>
<protein>
    <recommendedName>
        <fullName evidence="4">Proteasome subunit beta</fullName>
    </recommendedName>
</protein>
<dbReference type="VEuPathDB" id="AmoebaDB:NfTy_051840"/>
<dbReference type="Proteomes" id="UP000444721">
    <property type="component" value="Unassembled WGS sequence"/>
</dbReference>